<dbReference type="InterPro" id="IPR006913">
    <property type="entry name" value="CENP-V/GFA"/>
</dbReference>
<dbReference type="OrthoDB" id="7186766at2"/>
<dbReference type="PANTHER" id="PTHR33337">
    <property type="entry name" value="GFA DOMAIN-CONTAINING PROTEIN"/>
    <property type="match status" value="1"/>
</dbReference>
<keyword evidence="4" id="KW-0456">Lyase</keyword>
<name>A0A397NGT7_9SPHN</name>
<evidence type="ECO:0000313" key="7">
    <source>
        <dbReference type="Proteomes" id="UP000266568"/>
    </source>
</evidence>
<evidence type="ECO:0000313" key="6">
    <source>
        <dbReference type="EMBL" id="RIA35508.1"/>
    </source>
</evidence>
<dbReference type="GO" id="GO:0016846">
    <property type="term" value="F:carbon-sulfur lyase activity"/>
    <property type="evidence" value="ECO:0007669"/>
    <property type="project" value="InterPro"/>
</dbReference>
<evidence type="ECO:0000256" key="2">
    <source>
        <dbReference type="ARBA" id="ARBA00022723"/>
    </source>
</evidence>
<evidence type="ECO:0000256" key="1">
    <source>
        <dbReference type="ARBA" id="ARBA00005495"/>
    </source>
</evidence>
<evidence type="ECO:0000256" key="3">
    <source>
        <dbReference type="ARBA" id="ARBA00022833"/>
    </source>
</evidence>
<keyword evidence="3" id="KW-0862">Zinc</keyword>
<protein>
    <recommendedName>
        <fullName evidence="5">CENP-V/GFA domain-containing protein</fullName>
    </recommendedName>
</protein>
<organism evidence="6 7">
    <name type="scientific">Hephaestia caeni</name>
    <dbReference type="NCBI Taxonomy" id="645617"/>
    <lineage>
        <taxon>Bacteria</taxon>
        <taxon>Pseudomonadati</taxon>
        <taxon>Pseudomonadota</taxon>
        <taxon>Alphaproteobacteria</taxon>
        <taxon>Sphingomonadales</taxon>
        <taxon>Sphingomonadaceae</taxon>
        <taxon>Hephaestia</taxon>
    </lineage>
</organism>
<dbReference type="Pfam" id="PF04828">
    <property type="entry name" value="GFA"/>
    <property type="match status" value="1"/>
</dbReference>
<gene>
    <name evidence="6" type="ORF">DFR49_4288</name>
</gene>
<evidence type="ECO:0000256" key="4">
    <source>
        <dbReference type="ARBA" id="ARBA00023239"/>
    </source>
</evidence>
<keyword evidence="2" id="KW-0479">Metal-binding</keyword>
<dbReference type="InterPro" id="IPR011057">
    <property type="entry name" value="Mss4-like_sf"/>
</dbReference>
<proteinExistence type="inferred from homology"/>
<dbReference type="EMBL" id="QXDC01000006">
    <property type="protein sequence ID" value="RIA35508.1"/>
    <property type="molecule type" value="Genomic_DNA"/>
</dbReference>
<dbReference type="GO" id="GO:0046872">
    <property type="term" value="F:metal ion binding"/>
    <property type="evidence" value="ECO:0007669"/>
    <property type="project" value="UniProtKB-KW"/>
</dbReference>
<reference evidence="6 7" key="1">
    <citation type="submission" date="2018-08" db="EMBL/GenBank/DDBJ databases">
        <title>Genomic Encyclopedia of Type Strains, Phase IV (KMG-IV): sequencing the most valuable type-strain genomes for metagenomic binning, comparative biology and taxonomic classification.</title>
        <authorList>
            <person name="Goeker M."/>
        </authorList>
    </citation>
    <scope>NUCLEOTIDE SEQUENCE [LARGE SCALE GENOMIC DNA]</scope>
    <source>
        <strain evidence="6 7">DSM 25527</strain>
    </source>
</reference>
<dbReference type="SUPFAM" id="SSF51316">
    <property type="entry name" value="Mss4-like"/>
    <property type="match status" value="1"/>
</dbReference>
<dbReference type="Gene3D" id="3.90.1590.10">
    <property type="entry name" value="glutathione-dependent formaldehyde- activating enzyme (gfa)"/>
    <property type="match status" value="1"/>
</dbReference>
<comment type="similarity">
    <text evidence="1">Belongs to the Gfa family.</text>
</comment>
<dbReference type="PANTHER" id="PTHR33337:SF40">
    <property type="entry name" value="CENP-V_GFA DOMAIN-CONTAINING PROTEIN-RELATED"/>
    <property type="match status" value="1"/>
</dbReference>
<sequence>MTEWTLPIEGGCRCDKVRFRITQPPLLTMACHCTGCQKMSGSAFSTTVMVPSAGFEVTAGAPVIGGLHGDRARHHHCDWCKSWLFTRIEPDMGFVNVRAGALDDPTWFAPFIESYTSEMLPWAKTGAAHSFPEFPSMDQYQPILAAFATLS</sequence>
<comment type="caution">
    <text evidence="6">The sequence shown here is derived from an EMBL/GenBank/DDBJ whole genome shotgun (WGS) entry which is preliminary data.</text>
</comment>
<dbReference type="AlphaFoldDB" id="A0A397NGT7"/>
<dbReference type="RefSeq" id="WP_119037645.1">
    <property type="nucleotide sequence ID" value="NZ_QXDC01000006.1"/>
</dbReference>
<feature type="domain" description="CENP-V/GFA" evidence="5">
    <location>
        <begin position="8"/>
        <end position="108"/>
    </location>
</feature>
<accession>A0A397NGT7</accession>
<keyword evidence="7" id="KW-1185">Reference proteome</keyword>
<evidence type="ECO:0000259" key="5">
    <source>
        <dbReference type="PROSITE" id="PS51891"/>
    </source>
</evidence>
<dbReference type="Proteomes" id="UP000266568">
    <property type="component" value="Unassembled WGS sequence"/>
</dbReference>
<dbReference type="PROSITE" id="PS51891">
    <property type="entry name" value="CENP_V_GFA"/>
    <property type="match status" value="1"/>
</dbReference>